<organism evidence="1 2">
    <name type="scientific">Irpex rosettiformis</name>
    <dbReference type="NCBI Taxonomy" id="378272"/>
    <lineage>
        <taxon>Eukaryota</taxon>
        <taxon>Fungi</taxon>
        <taxon>Dikarya</taxon>
        <taxon>Basidiomycota</taxon>
        <taxon>Agaricomycotina</taxon>
        <taxon>Agaricomycetes</taxon>
        <taxon>Polyporales</taxon>
        <taxon>Irpicaceae</taxon>
        <taxon>Irpex</taxon>
    </lineage>
</organism>
<comment type="caution">
    <text evidence="1">The sequence shown here is derived from an EMBL/GenBank/DDBJ whole genome shotgun (WGS) entry which is preliminary data.</text>
</comment>
<reference evidence="1" key="1">
    <citation type="journal article" date="2021" name="Environ. Microbiol.">
        <title>Gene family expansions and transcriptome signatures uncover fungal adaptations to wood decay.</title>
        <authorList>
            <person name="Hage H."/>
            <person name="Miyauchi S."/>
            <person name="Viragh M."/>
            <person name="Drula E."/>
            <person name="Min B."/>
            <person name="Chaduli D."/>
            <person name="Navarro D."/>
            <person name="Favel A."/>
            <person name="Norest M."/>
            <person name="Lesage-Meessen L."/>
            <person name="Balint B."/>
            <person name="Merenyi Z."/>
            <person name="de Eugenio L."/>
            <person name="Morin E."/>
            <person name="Martinez A.T."/>
            <person name="Baldrian P."/>
            <person name="Stursova M."/>
            <person name="Martinez M.J."/>
            <person name="Novotny C."/>
            <person name="Magnuson J.K."/>
            <person name="Spatafora J.W."/>
            <person name="Maurice S."/>
            <person name="Pangilinan J."/>
            <person name="Andreopoulos W."/>
            <person name="LaButti K."/>
            <person name="Hundley H."/>
            <person name="Na H."/>
            <person name="Kuo A."/>
            <person name="Barry K."/>
            <person name="Lipzen A."/>
            <person name="Henrissat B."/>
            <person name="Riley R."/>
            <person name="Ahrendt S."/>
            <person name="Nagy L.G."/>
            <person name="Grigoriev I.V."/>
            <person name="Martin F."/>
            <person name="Rosso M.N."/>
        </authorList>
    </citation>
    <scope>NUCLEOTIDE SEQUENCE</scope>
    <source>
        <strain evidence="1">CBS 384.51</strain>
    </source>
</reference>
<accession>A0ACB8UBP1</accession>
<dbReference type="Proteomes" id="UP001055072">
    <property type="component" value="Unassembled WGS sequence"/>
</dbReference>
<evidence type="ECO:0000313" key="2">
    <source>
        <dbReference type="Proteomes" id="UP001055072"/>
    </source>
</evidence>
<dbReference type="EMBL" id="MU274905">
    <property type="protein sequence ID" value="KAI0091722.1"/>
    <property type="molecule type" value="Genomic_DNA"/>
</dbReference>
<gene>
    <name evidence="1" type="ORF">BDY19DRAFT_885290</name>
</gene>
<protein>
    <submittedName>
        <fullName evidence="1">Uncharacterized protein</fullName>
    </submittedName>
</protein>
<sequence>MRRSIDSSSVLSNDDMSEYDIISDGQQSLESSIADLGLSDKAPASIYEPPPTRAAEELFGTPALTTGNIQAYVRANVSVDTTAARQSELGNRRAVRVYVDGLFDPFDVGHALQLRQAKLSFPSVQLLVGVFSDDMCAQHGVSTKTSHLERCELIRHCRWVDEVVPDGPWKLDDAFLSAMRIDYVAIGEGVSINPAYDKERVKGYDLVKSLRKAIPTRRTVGLTRPIPSPVPLPSPVIPSAPSPPKIEEKGSPLSPNGSGTIRRVPPPRVERNEFRNGQSPFEEPLVDLFD</sequence>
<proteinExistence type="predicted"/>
<evidence type="ECO:0000313" key="1">
    <source>
        <dbReference type="EMBL" id="KAI0091722.1"/>
    </source>
</evidence>
<keyword evidence="2" id="KW-1185">Reference proteome</keyword>
<name>A0ACB8UBP1_9APHY</name>